<dbReference type="InterPro" id="IPR051600">
    <property type="entry name" value="Beta-PGM-like"/>
</dbReference>
<dbReference type="SFLD" id="SFLDG01129">
    <property type="entry name" value="C1.5:_HAD__Beta-PGM__Phosphata"/>
    <property type="match status" value="1"/>
</dbReference>
<comment type="cofactor">
    <cofactor evidence="1">
        <name>Mg(2+)</name>
        <dbReference type="ChEBI" id="CHEBI:18420"/>
    </cofactor>
</comment>
<dbReference type="InterPro" id="IPR023214">
    <property type="entry name" value="HAD_sf"/>
</dbReference>
<evidence type="ECO:0000313" key="7">
    <source>
        <dbReference type="Proteomes" id="UP000509784"/>
    </source>
</evidence>
<dbReference type="KEGG" id="mpeg:HV560_02675"/>
<dbReference type="GO" id="GO:0046872">
    <property type="term" value="F:metal ion binding"/>
    <property type="evidence" value="ECO:0007669"/>
    <property type="project" value="UniProtKB-KW"/>
</dbReference>
<sequence>MKISSVIFDMDGVMIDSEPQWAEAQIEVLEALGINITVEDCEKFTRGKRIDELSETWIKKFNLTISNAELSEAILTYGCNAIQKSGYALAGLYELLDFLQSNNIRLAVATSSPPVIIEAVFDRLKLWDYFPIQCTAMDEDYGKPHPAVYLRAVKKLGIEKQECIVIEDSVTGLIAAKAANLTTFLVNPHYQNEKFSIADERMFSLLDVITKLKQY</sequence>
<dbReference type="Pfam" id="PF00702">
    <property type="entry name" value="Hydrolase"/>
    <property type="match status" value="1"/>
</dbReference>
<dbReference type="GO" id="GO:0003824">
    <property type="term" value="F:catalytic activity"/>
    <property type="evidence" value="ECO:0007669"/>
    <property type="project" value="UniProtKB-ARBA"/>
</dbReference>
<organism evidence="6 7">
    <name type="scientific">Mannheimia pernigra</name>
    <dbReference type="NCBI Taxonomy" id="111844"/>
    <lineage>
        <taxon>Bacteria</taxon>
        <taxon>Pseudomonadati</taxon>
        <taxon>Pseudomonadota</taxon>
        <taxon>Gammaproteobacteria</taxon>
        <taxon>Pasteurellales</taxon>
        <taxon>Pasteurellaceae</taxon>
        <taxon>Mannheimia</taxon>
    </lineage>
</organism>
<dbReference type="InterPro" id="IPR006439">
    <property type="entry name" value="HAD-SF_hydro_IA"/>
</dbReference>
<evidence type="ECO:0000256" key="1">
    <source>
        <dbReference type="ARBA" id="ARBA00001946"/>
    </source>
</evidence>
<evidence type="ECO:0000256" key="2">
    <source>
        <dbReference type="ARBA" id="ARBA00006171"/>
    </source>
</evidence>
<dbReference type="SFLD" id="SFLDS00003">
    <property type="entry name" value="Haloacid_Dehalogenase"/>
    <property type="match status" value="1"/>
</dbReference>
<name>A0ABD7A6Q8_9PAST</name>
<dbReference type="NCBIfam" id="NF008087">
    <property type="entry name" value="PRK10826.1"/>
    <property type="match status" value="1"/>
</dbReference>
<dbReference type="PANTHER" id="PTHR46193">
    <property type="entry name" value="6-PHOSPHOGLUCONATE PHOSPHATASE"/>
    <property type="match status" value="1"/>
</dbReference>
<dbReference type="SFLD" id="SFLDG01135">
    <property type="entry name" value="C1.5.6:_HAD__Beta-PGM__Phospha"/>
    <property type="match status" value="1"/>
</dbReference>
<dbReference type="NCBIfam" id="TIGR01509">
    <property type="entry name" value="HAD-SF-IA-v3"/>
    <property type="match status" value="1"/>
</dbReference>
<dbReference type="InterPro" id="IPR023198">
    <property type="entry name" value="PGP-like_dom2"/>
</dbReference>
<dbReference type="Gene3D" id="3.40.50.1000">
    <property type="entry name" value="HAD superfamily/HAD-like"/>
    <property type="match status" value="1"/>
</dbReference>
<comment type="similarity">
    <text evidence="2">Belongs to the HAD-like hydrolase superfamily. CbbY/CbbZ/Gph/YieH family.</text>
</comment>
<dbReference type="PANTHER" id="PTHR46193:SF18">
    <property type="entry name" value="HEXITOL PHOSPHATASE B"/>
    <property type="match status" value="1"/>
</dbReference>
<accession>A0ABD7A6Q8</accession>
<dbReference type="AlphaFoldDB" id="A0ABD7A6Q8"/>
<dbReference type="NCBIfam" id="TIGR01549">
    <property type="entry name" value="HAD-SF-IA-v1"/>
    <property type="match status" value="1"/>
</dbReference>
<dbReference type="Proteomes" id="UP000509784">
    <property type="component" value="Chromosome"/>
</dbReference>
<dbReference type="CDD" id="cd07505">
    <property type="entry name" value="HAD_BPGM-like"/>
    <property type="match status" value="1"/>
</dbReference>
<dbReference type="EMBL" id="CP055305">
    <property type="protein sequence ID" value="QLB41817.1"/>
    <property type="molecule type" value="Genomic_DNA"/>
</dbReference>
<dbReference type="InterPro" id="IPR036412">
    <property type="entry name" value="HAD-like_sf"/>
</dbReference>
<keyword evidence="4" id="KW-0460">Magnesium</keyword>
<dbReference type="Gene3D" id="1.10.150.240">
    <property type="entry name" value="Putative phosphatase, domain 2"/>
    <property type="match status" value="1"/>
</dbReference>
<protein>
    <submittedName>
        <fullName evidence="6">Hexitol phosphatase HxpB</fullName>
    </submittedName>
</protein>
<reference evidence="6 7" key="1">
    <citation type="submission" date="2020-06" db="EMBL/GenBank/DDBJ databases">
        <title>Mannheimia pernigra sp. nov. isolated from bovine respiratory tract.</title>
        <authorList>
            <person name="Kuhnert P."/>
            <person name="Akarsu-Egger H."/>
        </authorList>
    </citation>
    <scope>NUCLEOTIDE SEQUENCE [LARGE SCALE GENOMIC DNA]</scope>
    <source>
        <strain evidence="6 7">17CN0883</strain>
    </source>
</reference>
<dbReference type="RefSeq" id="WP_176812100.1">
    <property type="nucleotide sequence ID" value="NZ_CP055305.1"/>
</dbReference>
<evidence type="ECO:0000256" key="3">
    <source>
        <dbReference type="ARBA" id="ARBA00022723"/>
    </source>
</evidence>
<evidence type="ECO:0000256" key="5">
    <source>
        <dbReference type="ARBA" id="ARBA00023277"/>
    </source>
</evidence>
<evidence type="ECO:0000256" key="4">
    <source>
        <dbReference type="ARBA" id="ARBA00022842"/>
    </source>
</evidence>
<dbReference type="SUPFAM" id="SSF56784">
    <property type="entry name" value="HAD-like"/>
    <property type="match status" value="1"/>
</dbReference>
<keyword evidence="3" id="KW-0479">Metal-binding</keyword>
<dbReference type="PRINTS" id="PR00413">
    <property type="entry name" value="HADHALOGNASE"/>
</dbReference>
<gene>
    <name evidence="6" type="primary">hxpB</name>
    <name evidence="6" type="ORF">HV560_02675</name>
</gene>
<evidence type="ECO:0000313" key="6">
    <source>
        <dbReference type="EMBL" id="QLB41817.1"/>
    </source>
</evidence>
<keyword evidence="5" id="KW-0119">Carbohydrate metabolism</keyword>
<proteinExistence type="inferred from homology"/>